<keyword evidence="2" id="KW-0808">Transferase</keyword>
<dbReference type="SUPFAM" id="SSF53448">
    <property type="entry name" value="Nucleotide-diphospho-sugar transferases"/>
    <property type="match status" value="1"/>
</dbReference>
<dbReference type="Gene3D" id="3.40.50.720">
    <property type="entry name" value="NAD(P)-binding Rossmann-like Domain"/>
    <property type="match status" value="1"/>
</dbReference>
<evidence type="ECO:0000313" key="2">
    <source>
        <dbReference type="EMBL" id="MBY6276619.1"/>
    </source>
</evidence>
<feature type="domain" description="Glycosyltransferase 2-like" evidence="1">
    <location>
        <begin position="1"/>
        <end position="164"/>
    </location>
</feature>
<dbReference type="InterPro" id="IPR029044">
    <property type="entry name" value="Nucleotide-diphossugar_trans"/>
</dbReference>
<reference evidence="2" key="1">
    <citation type="submission" date="2017-11" db="EMBL/GenBank/DDBJ databases">
        <title>Three new genomes from thermophilic consortium.</title>
        <authorList>
            <person name="Quaggio R."/>
            <person name="Amgarten D."/>
            <person name="Setubal J.C."/>
        </authorList>
    </citation>
    <scope>NUCLEOTIDE SEQUENCE</scope>
    <source>
        <strain evidence="2">ZCTH01-B2</strain>
    </source>
</reference>
<organism evidence="2 3">
    <name type="scientific">Symbiobacterium thermophilum</name>
    <dbReference type="NCBI Taxonomy" id="2734"/>
    <lineage>
        <taxon>Bacteria</taxon>
        <taxon>Bacillati</taxon>
        <taxon>Bacillota</taxon>
        <taxon>Clostridia</taxon>
        <taxon>Eubacteriales</taxon>
        <taxon>Symbiobacteriaceae</taxon>
        <taxon>Symbiobacterium</taxon>
    </lineage>
</organism>
<dbReference type="Pfam" id="PF00535">
    <property type="entry name" value="Glycos_transf_2"/>
    <property type="match status" value="1"/>
</dbReference>
<dbReference type="PANTHER" id="PTHR22916">
    <property type="entry name" value="GLYCOSYLTRANSFERASE"/>
    <property type="match status" value="1"/>
</dbReference>
<gene>
    <name evidence="2" type="ORF">CWE10_10445</name>
</gene>
<comment type="caution">
    <text evidence="2">The sequence shown here is derived from an EMBL/GenBank/DDBJ whole genome shotgun (WGS) entry which is preliminary data.</text>
</comment>
<dbReference type="GO" id="GO:0016758">
    <property type="term" value="F:hexosyltransferase activity"/>
    <property type="evidence" value="ECO:0007669"/>
    <property type="project" value="UniProtKB-ARBA"/>
</dbReference>
<accession>A0A953LJ02</accession>
<evidence type="ECO:0000259" key="1">
    <source>
        <dbReference type="Pfam" id="PF00535"/>
    </source>
</evidence>
<evidence type="ECO:0000313" key="3">
    <source>
        <dbReference type="Proteomes" id="UP000732377"/>
    </source>
</evidence>
<proteinExistence type="predicted"/>
<dbReference type="PANTHER" id="PTHR22916:SF3">
    <property type="entry name" value="UDP-GLCNAC:BETAGAL BETA-1,3-N-ACETYLGLUCOSAMINYLTRANSFERASE-LIKE PROTEIN 1"/>
    <property type="match status" value="1"/>
</dbReference>
<protein>
    <submittedName>
        <fullName evidence="2">Glycosyl transferase</fullName>
    </submittedName>
</protein>
<sequence length="324" mass="37381">MPVFNCAKFLDQAIESVLNQSFSNFELIIVNDGSTDNTLNVIEKYMKKDNRITLISRENKGLVYSLNEAIRISNGDLIARMDGDDICLPNRLLRQVQFMRENKQIDILGSQVSVFGDISMSERERLEEKLNTKISDNNAEEQILTNWYCLAHSSIIFRKSVIKNIGYYEDCKSEDLELWLRAIRNGLKISKINEVLIRYRVHRKSKSTLDNINYEGIKEAILLKVRHVFLRKNNVKKYLIWGTGNGGDISYEIITKELKDSMCVGFIDSFKNGKFKGKNIYKPVDIKDIDFDYIFIATDPGKKQAIKFLDSLGLQNLNDYLCTI</sequence>
<dbReference type="Gene3D" id="3.90.550.10">
    <property type="entry name" value="Spore Coat Polysaccharide Biosynthesis Protein SpsA, Chain A"/>
    <property type="match status" value="1"/>
</dbReference>
<dbReference type="InterPro" id="IPR001173">
    <property type="entry name" value="Glyco_trans_2-like"/>
</dbReference>
<dbReference type="EMBL" id="PIUK01000093">
    <property type="protein sequence ID" value="MBY6276619.1"/>
    <property type="molecule type" value="Genomic_DNA"/>
</dbReference>
<dbReference type="AlphaFoldDB" id="A0A953LJ02"/>
<name>A0A953LJ02_SYMTR</name>
<dbReference type="Proteomes" id="UP000732377">
    <property type="component" value="Unassembled WGS sequence"/>
</dbReference>